<dbReference type="AlphaFoldDB" id="A0A162YLG0"/>
<proteinExistence type="predicted"/>
<comment type="caution">
    <text evidence="1">The sequence shown here is derived from an EMBL/GenBank/DDBJ whole genome shotgun (WGS) entry which is preliminary data.</text>
</comment>
<sequence length="156" mass="18403">MNDSPIWYEQIAFQKKNKYITNGLTIPYLIGIYKLLNHTLENPIKSLLNKIIESDFDKCAVLQKCPQIGHYVVGIDNREFCERFMKKDIQFRNSKGNTSLFITLNANNLGDNVEKIIKEFENLYSELIQNDQHSWNNKLKKWEEFGQSEIERINKV</sequence>
<keyword evidence="2" id="KW-1185">Reference proteome</keyword>
<dbReference type="Proteomes" id="UP000076715">
    <property type="component" value="Unassembled WGS sequence"/>
</dbReference>
<evidence type="ECO:0000313" key="1">
    <source>
        <dbReference type="EMBL" id="KZS39210.1"/>
    </source>
</evidence>
<evidence type="ECO:0000313" key="2">
    <source>
        <dbReference type="Proteomes" id="UP000076715"/>
    </source>
</evidence>
<name>A0A162YLG0_9FLAO</name>
<reference evidence="1 2" key="1">
    <citation type="submission" date="2016-01" db="EMBL/GenBank/DDBJ databases">
        <title>The draft genome sequence of Aquimarina sp. RZW4-3-2.</title>
        <authorList>
            <person name="Wang Y."/>
        </authorList>
    </citation>
    <scope>NUCLEOTIDE SEQUENCE [LARGE SCALE GENOMIC DNA]</scope>
    <source>
        <strain evidence="1 2">RZW4-3-2</strain>
    </source>
</reference>
<gene>
    <name evidence="1" type="ORF">AWE51_11690</name>
</gene>
<dbReference type="EMBL" id="LQRT01000035">
    <property type="protein sequence ID" value="KZS39210.1"/>
    <property type="molecule type" value="Genomic_DNA"/>
</dbReference>
<protein>
    <submittedName>
        <fullName evidence="1">Uncharacterized protein</fullName>
    </submittedName>
</protein>
<dbReference type="RefSeq" id="WP_066317104.1">
    <property type="nucleotide sequence ID" value="NZ_LQRT01000035.1"/>
</dbReference>
<organism evidence="1 2">
    <name type="scientific">Aquimarina aggregata</name>
    <dbReference type="NCBI Taxonomy" id="1642818"/>
    <lineage>
        <taxon>Bacteria</taxon>
        <taxon>Pseudomonadati</taxon>
        <taxon>Bacteroidota</taxon>
        <taxon>Flavobacteriia</taxon>
        <taxon>Flavobacteriales</taxon>
        <taxon>Flavobacteriaceae</taxon>
        <taxon>Aquimarina</taxon>
    </lineage>
</organism>
<dbReference type="OrthoDB" id="799987at2"/>
<accession>A0A162YLG0</accession>